<dbReference type="Proteomes" id="UP000198778">
    <property type="component" value="Unassembled WGS sequence"/>
</dbReference>
<comment type="cofactor">
    <cofactor evidence="6">
        <name>Mn(2+)</name>
        <dbReference type="ChEBI" id="CHEBI:29035"/>
    </cofactor>
    <text evidence="6">The Mn(2+) ion enhances activity.</text>
</comment>
<evidence type="ECO:0000313" key="9">
    <source>
        <dbReference type="Proteomes" id="UP000198778"/>
    </source>
</evidence>
<dbReference type="InterPro" id="IPR002933">
    <property type="entry name" value="Peptidase_M20"/>
</dbReference>
<dbReference type="PANTHER" id="PTHR11014">
    <property type="entry name" value="PEPTIDASE M20 FAMILY MEMBER"/>
    <property type="match status" value="1"/>
</dbReference>
<evidence type="ECO:0000256" key="2">
    <source>
        <dbReference type="ARBA" id="ARBA00022801"/>
    </source>
</evidence>
<dbReference type="PANTHER" id="PTHR11014:SF98">
    <property type="entry name" value="N-ACETYLDIAMINOPIMELATE DEACETYLASE"/>
    <property type="match status" value="1"/>
</dbReference>
<dbReference type="AlphaFoldDB" id="A0A1G9ZNR6"/>
<keyword evidence="2 5" id="KW-0378">Hydrolase</keyword>
<comment type="pathway">
    <text evidence="5">Amino-acid biosynthesis; L-lysine biosynthesis via DAP pathway; LL-2,6-diaminopimelate from (S)-tetrahydrodipicolinate (acetylase route): step 3/3.</text>
</comment>
<dbReference type="FunFam" id="3.30.70.360:FF:000001">
    <property type="entry name" value="N-acetyldiaminopimelate deacetylase"/>
    <property type="match status" value="1"/>
</dbReference>
<dbReference type="InterPro" id="IPR023905">
    <property type="entry name" value="AcetylDAP_deacetylase"/>
</dbReference>
<dbReference type="Gene3D" id="3.40.630.10">
    <property type="entry name" value="Zn peptidases"/>
    <property type="match status" value="1"/>
</dbReference>
<keyword evidence="3 5" id="KW-0220">Diaminopimelate biosynthesis</keyword>
<dbReference type="PIRSF" id="PIRSF005962">
    <property type="entry name" value="Pept_M20D_amidohydro"/>
    <property type="match status" value="1"/>
</dbReference>
<reference evidence="9" key="1">
    <citation type="submission" date="2016-10" db="EMBL/GenBank/DDBJ databases">
        <authorList>
            <person name="Varghese N."/>
            <person name="Submissions S."/>
        </authorList>
    </citation>
    <scope>NUCLEOTIDE SEQUENCE [LARGE SCALE GENOMIC DNA]</scope>
    <source>
        <strain evidence="9">CGMCC 1.10369</strain>
    </source>
</reference>
<keyword evidence="4 5" id="KW-0457">Lysine biosynthesis</keyword>
<evidence type="ECO:0000256" key="1">
    <source>
        <dbReference type="ARBA" id="ARBA00022605"/>
    </source>
</evidence>
<feature type="binding site" evidence="6">
    <location>
        <position position="158"/>
    </location>
    <ligand>
        <name>Mn(2+)</name>
        <dbReference type="ChEBI" id="CHEBI:29035"/>
        <label>2</label>
    </ligand>
</feature>
<proteinExistence type="inferred from homology"/>
<gene>
    <name evidence="8" type="ORF">SAMN04488053_101190</name>
</gene>
<evidence type="ECO:0000256" key="4">
    <source>
        <dbReference type="ARBA" id="ARBA00023154"/>
    </source>
</evidence>
<comment type="catalytic activity">
    <reaction evidence="5">
        <text>N-acetyl-(2S,6S)-2,6-diaminopimelate + H2O = (2S,6S)-2,6-diaminopimelate + acetate</text>
        <dbReference type="Rhea" id="RHEA:20405"/>
        <dbReference type="ChEBI" id="CHEBI:15377"/>
        <dbReference type="ChEBI" id="CHEBI:30089"/>
        <dbReference type="ChEBI" id="CHEBI:57609"/>
        <dbReference type="ChEBI" id="CHEBI:58767"/>
        <dbReference type="EC" id="3.5.1.47"/>
    </reaction>
</comment>
<dbReference type="InterPro" id="IPR017439">
    <property type="entry name" value="Amidohydrolase"/>
</dbReference>
<dbReference type="InterPro" id="IPR011650">
    <property type="entry name" value="Peptidase_M20_dimer"/>
</dbReference>
<protein>
    <recommendedName>
        <fullName evidence="5">N-acetyldiaminopimelate deacetylase</fullName>
        <ecNumber evidence="5">3.5.1.47</ecNumber>
    </recommendedName>
</protein>
<keyword evidence="1 5" id="KW-0028">Amino-acid biosynthesis</keyword>
<dbReference type="Gene3D" id="3.30.70.360">
    <property type="match status" value="1"/>
</dbReference>
<dbReference type="UniPathway" id="UPA00034">
    <property type="reaction ID" value="UER00024"/>
</dbReference>
<dbReference type="CDD" id="cd05670">
    <property type="entry name" value="M20_Acy1_YkuR-like"/>
    <property type="match status" value="1"/>
</dbReference>
<dbReference type="EC" id="3.5.1.47" evidence="5"/>
<feature type="binding site" evidence="6">
    <location>
        <position position="132"/>
    </location>
    <ligand>
        <name>Mn(2+)</name>
        <dbReference type="ChEBI" id="CHEBI:29035"/>
        <label>2</label>
    </ligand>
</feature>
<accession>A0A1G9ZNR6</accession>
<feature type="binding site" evidence="6">
    <location>
        <position position="351"/>
    </location>
    <ligand>
        <name>Mn(2+)</name>
        <dbReference type="ChEBI" id="CHEBI:29035"/>
        <label>2</label>
    </ligand>
</feature>
<dbReference type="GO" id="GO:0009089">
    <property type="term" value="P:lysine biosynthetic process via diaminopimelate"/>
    <property type="evidence" value="ECO:0007669"/>
    <property type="project" value="UniProtKB-UniRule"/>
</dbReference>
<evidence type="ECO:0000256" key="3">
    <source>
        <dbReference type="ARBA" id="ARBA00022915"/>
    </source>
</evidence>
<sequence length="378" mass="42226">MNNILNSERLATRRRALHQIPEAGFQEFKTQEFLLEIFKNCPQQHLTIETWKTGIFVFVAGSSPRKTIGYRADMDGLPMKEETGFPFSSVHEGMMHACGHDFHMTIGTALIEYFAVNQPVHNLVFFFQPAEEGPGGAEPMMAASQFKSFYPDEIYALHIAPEYPVGTIATKPEILFANTSELFVDFQGKGGHAAFPHTTEDMVVAASHFVTQLQTIVARNVSPLDSAVVTIGKIEAGTKQNIIAENARAEGTIRTLSMEAMQEVKSRIEDIAKGIETSFRCRTSIDYGANYCQVYNDAALTKEFISYAEKSNTVNLEICDKAMTGEDFGYFLEKVPGVMFWLGVNSEHGLHSNKLNPEEDALLPAVKWLIEWLEYRAS</sequence>
<feature type="binding site" evidence="6">
    <location>
        <position position="100"/>
    </location>
    <ligand>
        <name>Mn(2+)</name>
        <dbReference type="ChEBI" id="CHEBI:29035"/>
        <label>2</label>
    </ligand>
</feature>
<dbReference type="GO" id="GO:0046872">
    <property type="term" value="F:metal ion binding"/>
    <property type="evidence" value="ECO:0007669"/>
    <property type="project" value="UniProtKB-KW"/>
</dbReference>
<comment type="similarity">
    <text evidence="5">Belongs to the peptidase M20A family. N-acetyldiaminopimelate deacetylase subfamily.</text>
</comment>
<keyword evidence="6" id="KW-0479">Metal-binding</keyword>
<evidence type="ECO:0000313" key="8">
    <source>
        <dbReference type="EMBL" id="SDN23142.1"/>
    </source>
</evidence>
<dbReference type="SUPFAM" id="SSF53187">
    <property type="entry name" value="Zn-dependent exopeptidases"/>
    <property type="match status" value="1"/>
</dbReference>
<evidence type="ECO:0000256" key="6">
    <source>
        <dbReference type="PIRSR" id="PIRSR005962-1"/>
    </source>
</evidence>
<dbReference type="SUPFAM" id="SSF55031">
    <property type="entry name" value="Bacterial exopeptidase dimerisation domain"/>
    <property type="match status" value="1"/>
</dbReference>
<feature type="domain" description="Peptidase M20 dimerisation" evidence="7">
    <location>
        <begin position="184"/>
        <end position="273"/>
    </location>
</feature>
<dbReference type="Pfam" id="PF07687">
    <property type="entry name" value="M20_dimer"/>
    <property type="match status" value="1"/>
</dbReference>
<dbReference type="HAMAP" id="MF_01692">
    <property type="entry name" value="DapEL"/>
    <property type="match status" value="1"/>
</dbReference>
<evidence type="ECO:0000256" key="5">
    <source>
        <dbReference type="HAMAP-Rule" id="MF_01692"/>
    </source>
</evidence>
<organism evidence="8 9">
    <name type="scientific">Alkalicoccus daliensis</name>
    <dbReference type="NCBI Taxonomy" id="745820"/>
    <lineage>
        <taxon>Bacteria</taxon>
        <taxon>Bacillati</taxon>
        <taxon>Bacillota</taxon>
        <taxon>Bacilli</taxon>
        <taxon>Bacillales</taxon>
        <taxon>Bacillaceae</taxon>
        <taxon>Alkalicoccus</taxon>
    </lineage>
</organism>
<feature type="active site" description="Proton acceptor" evidence="5">
    <location>
        <position position="132"/>
    </location>
</feature>
<dbReference type="EMBL" id="FNIL01000001">
    <property type="protein sequence ID" value="SDN23142.1"/>
    <property type="molecule type" value="Genomic_DNA"/>
</dbReference>
<evidence type="ECO:0000259" key="7">
    <source>
        <dbReference type="Pfam" id="PF07687"/>
    </source>
</evidence>
<keyword evidence="9" id="KW-1185">Reference proteome</keyword>
<dbReference type="OrthoDB" id="9776731at2"/>
<dbReference type="Pfam" id="PF01546">
    <property type="entry name" value="Peptidase_M20"/>
    <property type="match status" value="1"/>
</dbReference>
<dbReference type="RefSeq" id="WP_090839671.1">
    <property type="nucleotide sequence ID" value="NZ_FNIL01000001.1"/>
</dbReference>
<dbReference type="GO" id="GO:0019877">
    <property type="term" value="P:diaminopimelate biosynthetic process"/>
    <property type="evidence" value="ECO:0007669"/>
    <property type="project" value="UniProtKB-UniRule"/>
</dbReference>
<comment type="function">
    <text evidence="5">Catalyzes the conversion of N-acetyl-diaminopimelate to diaminopimelate and acetate.</text>
</comment>
<feature type="active site" evidence="5">
    <location>
        <position position="73"/>
    </location>
</feature>
<keyword evidence="6" id="KW-0464">Manganese</keyword>
<dbReference type="InterPro" id="IPR036264">
    <property type="entry name" value="Bact_exopeptidase_dim_dom"/>
</dbReference>
<dbReference type="STRING" id="745820.SAMN04488053_101190"/>
<feature type="binding site" evidence="6">
    <location>
        <position position="98"/>
    </location>
    <ligand>
        <name>Mn(2+)</name>
        <dbReference type="ChEBI" id="CHEBI:29035"/>
        <label>2</label>
    </ligand>
</feature>
<name>A0A1G9ZNR6_9BACI</name>
<dbReference type="GO" id="GO:0050118">
    <property type="term" value="F:N-acetyldiaminopimelate deacetylase activity"/>
    <property type="evidence" value="ECO:0007669"/>
    <property type="project" value="UniProtKB-UniRule"/>
</dbReference>
<dbReference type="NCBIfam" id="TIGR01891">
    <property type="entry name" value="amidohydrolases"/>
    <property type="match status" value="1"/>
</dbReference>